<name>A0A3P8TIE4_AMPPE</name>
<dbReference type="GeneTree" id="ENSGT00940000177611"/>
<dbReference type="GO" id="GO:0003676">
    <property type="term" value="F:nucleic acid binding"/>
    <property type="evidence" value="ECO:0007669"/>
    <property type="project" value="InterPro"/>
</dbReference>
<dbReference type="AlphaFoldDB" id="A0A3P8TIE4"/>
<evidence type="ECO:0000313" key="1">
    <source>
        <dbReference type="Ensembl" id="ENSAPEP00000023398.1"/>
    </source>
</evidence>
<dbReference type="STRING" id="161767.ENSAPEP00000023398"/>
<accession>A0A3P8TIE4</accession>
<reference evidence="1" key="2">
    <citation type="submission" date="2025-08" db="UniProtKB">
        <authorList>
            <consortium name="Ensembl"/>
        </authorList>
    </citation>
    <scope>IDENTIFICATION</scope>
</reference>
<evidence type="ECO:0000313" key="2">
    <source>
        <dbReference type="Proteomes" id="UP000265080"/>
    </source>
</evidence>
<dbReference type="Gene3D" id="3.30.420.10">
    <property type="entry name" value="Ribonuclease H-like superfamily/Ribonuclease H"/>
    <property type="match status" value="1"/>
</dbReference>
<sequence>MRDNASCHTSRTSRTWLQEPNMSPTENLWWIIKRSVSKHIPNNLEKCKAVIQEEWDKITPQQSERLVENMAARITALLCANGRTTKY</sequence>
<reference evidence="1" key="3">
    <citation type="submission" date="2025-09" db="UniProtKB">
        <authorList>
            <consortium name="Ensembl"/>
        </authorList>
    </citation>
    <scope>IDENTIFICATION</scope>
</reference>
<dbReference type="Ensembl" id="ENSAPET00000024017.1">
    <property type="protein sequence ID" value="ENSAPEP00000023398.1"/>
    <property type="gene ID" value="ENSAPEG00000016634.1"/>
</dbReference>
<proteinExistence type="predicted"/>
<evidence type="ECO:0008006" key="3">
    <source>
        <dbReference type="Google" id="ProtNLM"/>
    </source>
</evidence>
<reference evidence="1 2" key="1">
    <citation type="submission" date="2018-03" db="EMBL/GenBank/DDBJ databases">
        <title>Finding Nemo's genes: A chromosome-scale reference assembly of the genome of the orange clownfish Amphiprion percula.</title>
        <authorList>
            <person name="Lehmann R."/>
        </authorList>
    </citation>
    <scope>NUCLEOTIDE SEQUENCE</scope>
</reference>
<protein>
    <recommendedName>
        <fullName evidence="3">Tc1-like transposase DDE domain-containing protein</fullName>
    </recommendedName>
</protein>
<dbReference type="OMA" id="NTPCHAS"/>
<organism evidence="1 2">
    <name type="scientific">Amphiprion percula</name>
    <name type="common">Orange clownfish</name>
    <name type="synonym">Lutjanus percula</name>
    <dbReference type="NCBI Taxonomy" id="161767"/>
    <lineage>
        <taxon>Eukaryota</taxon>
        <taxon>Metazoa</taxon>
        <taxon>Chordata</taxon>
        <taxon>Craniata</taxon>
        <taxon>Vertebrata</taxon>
        <taxon>Euteleostomi</taxon>
        <taxon>Actinopterygii</taxon>
        <taxon>Neopterygii</taxon>
        <taxon>Teleostei</taxon>
        <taxon>Neoteleostei</taxon>
        <taxon>Acanthomorphata</taxon>
        <taxon>Ovalentaria</taxon>
        <taxon>Pomacentridae</taxon>
        <taxon>Amphiprion</taxon>
    </lineage>
</organism>
<keyword evidence="2" id="KW-1185">Reference proteome</keyword>
<dbReference type="InterPro" id="IPR036397">
    <property type="entry name" value="RNaseH_sf"/>
</dbReference>
<dbReference type="Proteomes" id="UP000265080">
    <property type="component" value="Chromosome 14"/>
</dbReference>